<protein>
    <submittedName>
        <fullName evidence="5">Helix-turn-helix domain-containing protein</fullName>
    </submittedName>
</protein>
<dbReference type="SMART" id="SM00530">
    <property type="entry name" value="HTH_XRE"/>
    <property type="match status" value="1"/>
</dbReference>
<evidence type="ECO:0000256" key="1">
    <source>
        <dbReference type="ARBA" id="ARBA00023015"/>
    </source>
</evidence>
<keyword evidence="3" id="KW-0804">Transcription</keyword>
<gene>
    <name evidence="5" type="ORF">EG352_07425</name>
</gene>
<sequence>MLRNLAIKNAKNRNFYYGFPFLNCIMLKIKEIRERKNITQDEMVAQTGIPKRSYVDYENGKSDIQLSRLQKIATALNVSVGYLIGETKSESIVIKENDNNNDNLFDIKPKVKSELSINADVLGMETNNEYDQVMRKLKFSDNINITNHGAPFYNLPVSAGKVHELIDMAEVPTGYINMPGVNCDAYFPITGASFEPYIRAGDIIGINFIDKWENLDPDCIYLIITYDQRMLKRLIKHPSESNLLICISPNLKEFEIDKFTIRYIHKVTFCGRPV</sequence>
<feature type="domain" description="HTH cro/C1-type" evidence="4">
    <location>
        <begin position="29"/>
        <end position="83"/>
    </location>
</feature>
<dbReference type="AlphaFoldDB" id="A0AAD1DUZ1"/>
<proteinExistence type="predicted"/>
<evidence type="ECO:0000313" key="6">
    <source>
        <dbReference type="Proteomes" id="UP000269015"/>
    </source>
</evidence>
<dbReference type="InterPro" id="IPR010982">
    <property type="entry name" value="Lambda_DNA-bd_dom_sf"/>
</dbReference>
<dbReference type="PANTHER" id="PTHR40661:SF3">
    <property type="entry name" value="FELS-1 PROPHAGE TRANSCRIPTIONAL REGULATOR"/>
    <property type="match status" value="1"/>
</dbReference>
<dbReference type="Gene3D" id="2.10.109.10">
    <property type="entry name" value="Umud Fragment, subunit A"/>
    <property type="match status" value="1"/>
</dbReference>
<dbReference type="SUPFAM" id="SSF47413">
    <property type="entry name" value="lambda repressor-like DNA-binding domains"/>
    <property type="match status" value="1"/>
</dbReference>
<dbReference type="CDD" id="cd00093">
    <property type="entry name" value="HTH_XRE"/>
    <property type="match status" value="1"/>
</dbReference>
<evidence type="ECO:0000256" key="2">
    <source>
        <dbReference type="ARBA" id="ARBA00023125"/>
    </source>
</evidence>
<dbReference type="PROSITE" id="PS50943">
    <property type="entry name" value="HTH_CROC1"/>
    <property type="match status" value="1"/>
</dbReference>
<dbReference type="InterPro" id="IPR001387">
    <property type="entry name" value="Cro/C1-type_HTH"/>
</dbReference>
<dbReference type="Gene3D" id="1.10.260.40">
    <property type="entry name" value="lambda repressor-like DNA-binding domains"/>
    <property type="match status" value="1"/>
</dbReference>
<keyword evidence="2" id="KW-0238">DNA-binding</keyword>
<dbReference type="EMBL" id="CP033930">
    <property type="protein sequence ID" value="AZB17609.1"/>
    <property type="molecule type" value="Genomic_DNA"/>
</dbReference>
<dbReference type="Pfam" id="PF01381">
    <property type="entry name" value="HTH_3"/>
    <property type="match status" value="1"/>
</dbReference>
<keyword evidence="1" id="KW-0805">Transcription regulation</keyword>
<dbReference type="CDD" id="cd06529">
    <property type="entry name" value="S24_LexA-like"/>
    <property type="match status" value="1"/>
</dbReference>
<evidence type="ECO:0000259" key="4">
    <source>
        <dbReference type="PROSITE" id="PS50943"/>
    </source>
</evidence>
<dbReference type="GO" id="GO:0003677">
    <property type="term" value="F:DNA binding"/>
    <property type="evidence" value="ECO:0007669"/>
    <property type="project" value="UniProtKB-KW"/>
</dbReference>
<dbReference type="SUPFAM" id="SSF51306">
    <property type="entry name" value="LexA/Signal peptidase"/>
    <property type="match status" value="1"/>
</dbReference>
<evidence type="ECO:0000313" key="5">
    <source>
        <dbReference type="EMBL" id="AZB17609.1"/>
    </source>
</evidence>
<dbReference type="PANTHER" id="PTHR40661">
    <property type="match status" value="1"/>
</dbReference>
<evidence type="ECO:0000256" key="3">
    <source>
        <dbReference type="ARBA" id="ARBA00023163"/>
    </source>
</evidence>
<dbReference type="Proteomes" id="UP000269015">
    <property type="component" value="Chromosome"/>
</dbReference>
<reference evidence="5 6" key="1">
    <citation type="submission" date="2018-11" db="EMBL/GenBank/DDBJ databases">
        <title>Proposal to divide the Flavobacteriaceae and reorganize its genera based on Amino Acid Identity values calculated from whole genome sequences.</title>
        <authorList>
            <person name="Nicholson A.C."/>
            <person name="Gulvik C.A."/>
            <person name="Whitney A.M."/>
            <person name="Humrighouse B.W."/>
            <person name="Bell M."/>
            <person name="Holmes B."/>
            <person name="Steigerwalt A.G."/>
            <person name="Villarma A."/>
            <person name="Sheth M."/>
            <person name="Batra D."/>
            <person name="Pryor J."/>
            <person name="Bernardet J.-F."/>
            <person name="Hugo C."/>
            <person name="Kampfer P."/>
            <person name="Newman J."/>
            <person name="McQuiston J.R."/>
        </authorList>
    </citation>
    <scope>NUCLEOTIDE SEQUENCE [LARGE SCALE GENOMIC DNA]</scope>
    <source>
        <strain evidence="5 6">H5559</strain>
    </source>
</reference>
<accession>A0AAD1DUZ1</accession>
<name>A0AAD1DUZ1_CHRID</name>
<organism evidence="5 6">
    <name type="scientific">Chryseobacterium indologenes</name>
    <name type="common">Flavobacterium indologenes</name>
    <dbReference type="NCBI Taxonomy" id="253"/>
    <lineage>
        <taxon>Bacteria</taxon>
        <taxon>Pseudomonadati</taxon>
        <taxon>Bacteroidota</taxon>
        <taxon>Flavobacteriia</taxon>
        <taxon>Flavobacteriales</taxon>
        <taxon>Weeksellaceae</taxon>
        <taxon>Chryseobacterium group</taxon>
        <taxon>Chryseobacterium</taxon>
    </lineage>
</organism>
<dbReference type="InterPro" id="IPR039418">
    <property type="entry name" value="LexA-like"/>
</dbReference>
<dbReference type="InterPro" id="IPR036286">
    <property type="entry name" value="LexA/Signal_pep-like_sf"/>
</dbReference>